<feature type="compositionally biased region" description="Polar residues" evidence="1">
    <location>
        <begin position="439"/>
        <end position="449"/>
    </location>
</feature>
<feature type="compositionally biased region" description="Acidic residues" evidence="1">
    <location>
        <begin position="180"/>
        <end position="192"/>
    </location>
</feature>
<dbReference type="STRING" id="660025.F9FQG2"/>
<feature type="compositionally biased region" description="Basic and acidic residues" evidence="1">
    <location>
        <begin position="195"/>
        <end position="208"/>
    </location>
</feature>
<accession>F9FQG2</accession>
<sequence>MSGQKERYGAEVILRKKIWSMEDALHALDAEFWCRNEANDPENFIPGVCTILVGDPGHKFWLELRAKIRLYFQAAAASPGSQGKRHPMTSKTIKKALAAVRAFYGNQYVIINGERVHWKLALPDRADWIVDRFCSPFQGWNPILSNAASILGLFKWLDVLEPVDEARTSTEGGNVSMQGNDEDDLSEDDLSEDYSSIKDEDTPVKNDDALSSLKTEIENQQRQIGQQRDEFNQPQSKAEHLKEEGGTQQTGLEGLKGDYLRLEEKLDEQAKEMEQLRSTIVGLTAKLDKLQTHTDGQEELHKKHLDEVLNLSSMLTTSMKEIKNLKSSNLHQSPAGVTPVATTSDEAIESVEDVFNNGSKPSTTLSNHDKTEISASKSQDLPTDTASDVSLSESAIFSRLATPDAGPSSALGGRRVSLKRKVSETSTPETPTRKGRTFSVVNTPTSFTPVNGDRNPFDSHVHAPTDPRRPRARGSRQYAPKRGGKAIRRGDLDDYVLPPLPSIREVDDTVSMYDDARRRQKKEKRKKNRIAPDEETREFDLHSDNEEVEESSPRSGNELPESDSEDYRWNSPTMDGDMRQCELNRKAAKKELKNWYIS</sequence>
<dbReference type="OrthoDB" id="5101658at2759"/>
<feature type="region of interest" description="Disordered" evidence="1">
    <location>
        <begin position="401"/>
        <end position="582"/>
    </location>
</feature>
<comment type="caution">
    <text evidence="2">The sequence shown here is derived from an EMBL/GenBank/DDBJ whole genome shotgun (WGS) entry which is preliminary data.</text>
</comment>
<protein>
    <submittedName>
        <fullName evidence="2">Uncharacterized protein</fullName>
    </submittedName>
</protein>
<feature type="compositionally biased region" description="Basic and acidic residues" evidence="1">
    <location>
        <begin position="227"/>
        <end position="245"/>
    </location>
</feature>
<feature type="compositionally biased region" description="Basic and acidic residues" evidence="1">
    <location>
        <begin position="530"/>
        <end position="545"/>
    </location>
</feature>
<feature type="compositionally biased region" description="Basic and acidic residues" evidence="1">
    <location>
        <begin position="455"/>
        <end position="469"/>
    </location>
</feature>
<feature type="compositionally biased region" description="Polar residues" evidence="1">
    <location>
        <begin position="373"/>
        <end position="387"/>
    </location>
</feature>
<feature type="compositionally biased region" description="Polar residues" evidence="1">
    <location>
        <begin position="169"/>
        <end position="179"/>
    </location>
</feature>
<feature type="compositionally biased region" description="Basic residues" evidence="1">
    <location>
        <begin position="518"/>
        <end position="529"/>
    </location>
</feature>
<feature type="region of interest" description="Disordered" evidence="1">
    <location>
        <begin position="355"/>
        <end position="387"/>
    </location>
</feature>
<feature type="compositionally biased region" description="Polar residues" evidence="1">
    <location>
        <begin position="212"/>
        <end position="226"/>
    </location>
</feature>
<feature type="region of interest" description="Disordered" evidence="1">
    <location>
        <begin position="167"/>
        <end position="252"/>
    </location>
</feature>
<name>F9FQG2_FUSOF</name>
<organism evidence="2">
    <name type="scientific">Fusarium oxysporum (strain Fo5176)</name>
    <name type="common">Fusarium vascular wilt</name>
    <dbReference type="NCBI Taxonomy" id="660025"/>
    <lineage>
        <taxon>Eukaryota</taxon>
        <taxon>Fungi</taxon>
        <taxon>Dikarya</taxon>
        <taxon>Ascomycota</taxon>
        <taxon>Pezizomycotina</taxon>
        <taxon>Sordariomycetes</taxon>
        <taxon>Hypocreomycetidae</taxon>
        <taxon>Hypocreales</taxon>
        <taxon>Nectriaceae</taxon>
        <taxon>Fusarium</taxon>
        <taxon>Fusarium oxysporum species complex</taxon>
    </lineage>
</organism>
<gene>
    <name evidence="2" type="ORF">FOXB_08642</name>
</gene>
<dbReference type="EMBL" id="AFQF01002512">
    <property type="protein sequence ID" value="EGU80775.1"/>
    <property type="molecule type" value="Genomic_DNA"/>
</dbReference>
<proteinExistence type="predicted"/>
<evidence type="ECO:0000256" key="1">
    <source>
        <dbReference type="SAM" id="MobiDB-lite"/>
    </source>
</evidence>
<reference evidence="2" key="1">
    <citation type="journal article" date="2012" name="Mol. Plant Microbe Interact.">
        <title>A highly conserved effector in Fusarium oxysporum is required for full virulence on Arabidopsis.</title>
        <authorList>
            <person name="Thatcher L.F."/>
            <person name="Gardiner D.M."/>
            <person name="Kazan K."/>
            <person name="Manners J."/>
        </authorList>
    </citation>
    <scope>NUCLEOTIDE SEQUENCE [LARGE SCALE GENOMIC DNA]</scope>
    <source>
        <strain evidence="2">Fo5176</strain>
    </source>
</reference>
<evidence type="ECO:0000313" key="2">
    <source>
        <dbReference type="EMBL" id="EGU80775.1"/>
    </source>
</evidence>
<feature type="compositionally biased region" description="Polar residues" evidence="1">
    <location>
        <begin position="356"/>
        <end position="366"/>
    </location>
</feature>
<dbReference type="AlphaFoldDB" id="F9FQG2"/>